<evidence type="ECO:0000313" key="7">
    <source>
        <dbReference type="EMBL" id="KAF1020982.1"/>
    </source>
</evidence>
<accession>A0A7V8JQ16</accession>
<comment type="similarity">
    <text evidence="2">Belongs to the RmuC family.</text>
</comment>
<dbReference type="PANTHER" id="PTHR30563:SF0">
    <property type="entry name" value="DNA RECOMBINATION PROTEIN RMUC"/>
    <property type="match status" value="1"/>
</dbReference>
<evidence type="ECO:0000313" key="8">
    <source>
        <dbReference type="Proteomes" id="UP000461670"/>
    </source>
</evidence>
<feature type="coiled-coil region" evidence="5">
    <location>
        <begin position="62"/>
        <end position="225"/>
    </location>
</feature>
<evidence type="ECO:0000256" key="6">
    <source>
        <dbReference type="SAM" id="MobiDB-lite"/>
    </source>
</evidence>
<keyword evidence="3 5" id="KW-0175">Coiled coil</keyword>
<evidence type="ECO:0000256" key="3">
    <source>
        <dbReference type="ARBA" id="ARBA00023054"/>
    </source>
</evidence>
<comment type="caution">
    <text evidence="7">The sequence shown here is derived from an EMBL/GenBank/DDBJ whole genome shotgun (WGS) entry which is preliminary data.</text>
</comment>
<dbReference type="EMBL" id="WNDQ01000027">
    <property type="protein sequence ID" value="KAF1020982.1"/>
    <property type="molecule type" value="Genomic_DNA"/>
</dbReference>
<dbReference type="InterPro" id="IPR003798">
    <property type="entry name" value="DNA_recombination_RmuC"/>
</dbReference>
<organism evidence="7 8">
    <name type="scientific">Paracidovorax wautersii</name>
    <dbReference type="NCBI Taxonomy" id="1177982"/>
    <lineage>
        <taxon>Bacteria</taxon>
        <taxon>Pseudomonadati</taxon>
        <taxon>Pseudomonadota</taxon>
        <taxon>Betaproteobacteria</taxon>
        <taxon>Burkholderiales</taxon>
        <taxon>Comamonadaceae</taxon>
        <taxon>Paracidovorax</taxon>
    </lineage>
</organism>
<dbReference type="PANTHER" id="PTHR30563">
    <property type="entry name" value="DNA RECOMBINATION PROTEIN RMUC"/>
    <property type="match status" value="1"/>
</dbReference>
<dbReference type="AlphaFoldDB" id="A0A7V8JQ16"/>
<reference evidence="8" key="1">
    <citation type="journal article" date="2020" name="MBio">
        <title>Horizontal gene transfer to a defensive symbiont with a reduced genome amongst a multipartite beetle microbiome.</title>
        <authorList>
            <person name="Waterworth S.C."/>
            <person name="Florez L.V."/>
            <person name="Rees E.R."/>
            <person name="Hertweck C."/>
            <person name="Kaltenpoth M."/>
            <person name="Kwan J.C."/>
        </authorList>
    </citation>
    <scope>NUCLEOTIDE SEQUENCE [LARGE SCALE GENOMIC DNA]</scope>
</reference>
<dbReference type="Pfam" id="PF02646">
    <property type="entry name" value="RmuC"/>
    <property type="match status" value="1"/>
</dbReference>
<sequence>MMNEWSSGVWLLAGAIVGLVIGAVVASLRTRPRLQAEHEQALRDAVDAAVDQAVAHAVEREQVRAEAAAATLGERVRALQEERTASQQEGQQARAELAGLRQVLDTVRDERAQYAERAGLLPAVEQALAEARQRVEALHEASKATQARAAALEADNVRLPVLAEQLDAARRAANEAQAQVAELQTRLQAEQQQSQEKLALLTEAREQLSNQFKALANDILEEKSKRFAEQNQASLGQLLDPLRTRLHEFQGKVEQFYVAEGQQRSGLEQQVKQLLQLNQMLSDDAKNLTQALKGSAKSQGNWGELILERVLEASGLRRGAEYDVQESHVREDGSRVQPDVVIHLPENRHLVVDAKVSLLAYDEYGSATDEATRLAAQRRHLESVRAHIKGLSAKNYQQLYGLQSLDFVLMFVPIEPAFMLAISADQELFMDAWSRNVLLVSPSTLLFVVRTVAHLWRQEAQTRNAQDIAKRGAELYDRLVAFTTDLEKVGERLRQAQDSYTSAYDKLARKKGNVIRQAEMLRTLGVKPTKRLSKGLLDSAEEDESLPPLPAGDDEAPALPVPPGPVE</sequence>
<dbReference type="Proteomes" id="UP000461670">
    <property type="component" value="Unassembled WGS sequence"/>
</dbReference>
<comment type="function">
    <text evidence="1">Involved in DNA recombination.</text>
</comment>
<name>A0A7V8JQ16_9BURK</name>
<protein>
    <submittedName>
        <fullName evidence="7">Chromosome partition protein Smc</fullName>
    </submittedName>
</protein>
<keyword evidence="4" id="KW-0233">DNA recombination</keyword>
<feature type="region of interest" description="Disordered" evidence="6">
    <location>
        <begin position="532"/>
        <end position="567"/>
    </location>
</feature>
<evidence type="ECO:0000256" key="2">
    <source>
        <dbReference type="ARBA" id="ARBA00009840"/>
    </source>
</evidence>
<evidence type="ECO:0000256" key="1">
    <source>
        <dbReference type="ARBA" id="ARBA00003416"/>
    </source>
</evidence>
<proteinExistence type="inferred from homology"/>
<dbReference type="GO" id="GO:0006310">
    <property type="term" value="P:DNA recombination"/>
    <property type="evidence" value="ECO:0007669"/>
    <property type="project" value="UniProtKB-KW"/>
</dbReference>
<evidence type="ECO:0000256" key="4">
    <source>
        <dbReference type="ARBA" id="ARBA00023172"/>
    </source>
</evidence>
<gene>
    <name evidence="7" type="primary">smc_2</name>
    <name evidence="7" type="ORF">GAK30_02136</name>
</gene>
<evidence type="ECO:0000256" key="5">
    <source>
        <dbReference type="SAM" id="Coils"/>
    </source>
</evidence>
<feature type="coiled-coil region" evidence="5">
    <location>
        <begin position="264"/>
        <end position="291"/>
    </location>
</feature>